<dbReference type="GO" id="GO:0043813">
    <property type="term" value="F:phosphatidylinositol-3,5-bisphosphate 5-phosphatase activity"/>
    <property type="evidence" value="ECO:0007669"/>
    <property type="project" value="InterPro"/>
</dbReference>
<feature type="compositionally biased region" description="Gly residues" evidence="4">
    <location>
        <begin position="1187"/>
        <end position="1198"/>
    </location>
</feature>
<reference evidence="6" key="1">
    <citation type="submission" date="2022-07" db="EMBL/GenBank/DDBJ databases">
        <title>Genome analysis of Parmales, a sister group of diatoms, reveals the evolutionary specialization of diatoms from phago-mixotrophs to photoautotrophs.</title>
        <authorList>
            <person name="Ban H."/>
            <person name="Sato S."/>
            <person name="Yoshikawa S."/>
            <person name="Kazumasa Y."/>
            <person name="Nakamura Y."/>
            <person name="Ichinomiya M."/>
            <person name="Saitoh K."/>
            <person name="Sato N."/>
            <person name="Blanc-Mathieu R."/>
            <person name="Endo H."/>
            <person name="Kuwata A."/>
            <person name="Ogata H."/>
        </authorList>
    </citation>
    <scope>NUCLEOTIDE SEQUENCE</scope>
</reference>
<protein>
    <recommendedName>
        <fullName evidence="5">SAC domain-containing protein</fullName>
    </recommendedName>
</protein>
<feature type="region of interest" description="Disordered" evidence="4">
    <location>
        <begin position="121"/>
        <end position="163"/>
    </location>
</feature>
<evidence type="ECO:0000256" key="4">
    <source>
        <dbReference type="SAM" id="MobiDB-lite"/>
    </source>
</evidence>
<feature type="region of interest" description="Disordered" evidence="4">
    <location>
        <begin position="36"/>
        <end position="66"/>
    </location>
</feature>
<feature type="compositionally biased region" description="Low complexity" evidence="4">
    <location>
        <begin position="727"/>
        <end position="736"/>
    </location>
</feature>
<dbReference type="Pfam" id="PF02383">
    <property type="entry name" value="Syja_N"/>
    <property type="match status" value="1"/>
</dbReference>
<feature type="compositionally biased region" description="Polar residues" evidence="4">
    <location>
        <begin position="908"/>
        <end position="923"/>
    </location>
</feature>
<feature type="compositionally biased region" description="Basic and acidic residues" evidence="4">
    <location>
        <begin position="49"/>
        <end position="64"/>
    </location>
</feature>
<dbReference type="InterPro" id="IPR002013">
    <property type="entry name" value="SAC_dom"/>
</dbReference>
<gene>
    <name evidence="6" type="ORF">TrRE_jg3714</name>
</gene>
<proteinExistence type="predicted"/>
<dbReference type="PANTHER" id="PTHR45738">
    <property type="entry name" value="POLYPHOSPHOINOSITIDE PHOSPHATASE"/>
    <property type="match status" value="1"/>
</dbReference>
<feature type="compositionally biased region" description="Basic residues" evidence="4">
    <location>
        <begin position="685"/>
        <end position="705"/>
    </location>
</feature>
<feature type="domain" description="SAC" evidence="5">
    <location>
        <begin position="201"/>
        <end position="570"/>
    </location>
</feature>
<feature type="region of interest" description="Disordered" evidence="4">
    <location>
        <begin position="671"/>
        <end position="736"/>
    </location>
</feature>
<evidence type="ECO:0000256" key="2">
    <source>
        <dbReference type="ARBA" id="ARBA00022801"/>
    </source>
</evidence>
<evidence type="ECO:0000259" key="5">
    <source>
        <dbReference type="PROSITE" id="PS50275"/>
    </source>
</evidence>
<dbReference type="PROSITE" id="PS50275">
    <property type="entry name" value="SAC"/>
    <property type="match status" value="1"/>
</dbReference>
<comment type="subcellular location">
    <subcellularLocation>
        <location evidence="1">Endomembrane system</location>
    </subcellularLocation>
</comment>
<name>A0A9W7E4K8_9STRA</name>
<organism evidence="6 7">
    <name type="scientific">Triparma retinervis</name>
    <dbReference type="NCBI Taxonomy" id="2557542"/>
    <lineage>
        <taxon>Eukaryota</taxon>
        <taxon>Sar</taxon>
        <taxon>Stramenopiles</taxon>
        <taxon>Ochrophyta</taxon>
        <taxon>Bolidophyceae</taxon>
        <taxon>Parmales</taxon>
        <taxon>Triparmaceae</taxon>
        <taxon>Triparma</taxon>
    </lineage>
</organism>
<comment type="caution">
    <text evidence="6">The sequence shown here is derived from an EMBL/GenBank/DDBJ whole genome shotgun (WGS) entry which is preliminary data.</text>
</comment>
<feature type="region of interest" description="Disordered" evidence="4">
    <location>
        <begin position="865"/>
        <end position="930"/>
    </location>
</feature>
<sequence>MSITESGWFDGYTIKGHLKDLVRTYNGGRDITWGGGGGGGGAGDAGRYYSKDGRDEGGKGRREGIQTPDNVSFGIVGLVRFLDCYYITFITRRVMVGCIGGEEVWSIRSTESVPLRGACLGEIPRHGSGPDGEEGEEESNEGEEGTVKTNGGTTKGGSDGDGKSIISQIWSKGKRSMGLGLTTREIAELRYQGLWGFTDLSKGFYFSYSYDLTRSLQSNMISSSISPYPPPPFKTMYAWNYAQTRLLESACGNSWSNWVLPLVHGSYLQRAVEVGGRNINLIVLARRSRHFAGTRYLKRGVSDLGKTANDVEHEQIVIDDNGGGRGGVGSSFVQVRGSIPTYWAQETSGMTPKPPILLNRVDPTYRATRMHFQDLMTRYGGPVVVLDLVKQSEKREREVIVGNEYRHAIEYLNSTIEVNEHKIRYCALDYSHVSKHRSFNVSAALDEAATWAVNLSGFFVSNPKKRIAPNGDVVDFGAANKKSAPPTLTYHLGVPIAPMEQRGVCRTNCIDCLDRTNVAQFSASVCALGQQLLVMGVTATPMLEQGQAIVTVLMDMYSEIGDQIALQYGGSEAHKKVAATGNNFSSVQGPTMGKHKEFLTSIRRYYSNTFTDRLKQDAMNLFLGNFVPQEGGTPLWEMENDYYLHNFHVQQGANERDIQFQQDLGVKVGEDAADDDKGKQDGGKKGKKQRNVIARGLHKVKKRATRSNSPKGRAKSPKQTPPPPTDPTTADPTSADPTAALAATAPSNMVALIKSRAAQRARVKRRCEVQNTMLSSWWKEALQAHLQSRMWMQLGSPSESVLPTHFDRLYAPSKLTEFDEYFSHSWATPSRKNTLVVRNKSPMFGVPGAIATGISVIGAVGSTPGLRSIPSSDEQNPTIGQSPASMKSSPPSAIRNHPVPIRKGNSPLEPSSQSHRGHNSGSLSVGAIGAHNPNKAPINYYMRKIGTKAYSILSLSAQAKASNSPTHSRKESNRPESNQTGDEQEDEEEAEMKKYEEFVAYAENPSLLAETFNPNSFSEFTESLAEVTLNSDDVEGIRKLATSAHITSEITSGPYEGLLQDTSAIGVSTLVHSQLEVLASAAERGDEEDGKKQMMANLQKNGIEATCMKDLIEQKWEELKDSKGINREILEDGNLKSMRSELTTDEGLSLYCRYHDEESIIADKELQYMLSTGAEEGTNVPPPPPGSAGGQGKGGGRKGYVKDGFEQINDDLFARRANKFMVFNGVGMQDWTTKPVTKTRDDGAFVMRLFGVNADDDEGKEREEE</sequence>
<dbReference type="OrthoDB" id="405996at2759"/>
<feature type="compositionally biased region" description="Basic and acidic residues" evidence="4">
    <location>
        <begin position="675"/>
        <end position="684"/>
    </location>
</feature>
<keyword evidence="7" id="KW-1185">Reference proteome</keyword>
<feature type="compositionally biased region" description="Polar residues" evidence="4">
    <location>
        <begin position="869"/>
        <end position="881"/>
    </location>
</feature>
<feature type="compositionally biased region" description="Acidic residues" evidence="4">
    <location>
        <begin position="131"/>
        <end position="144"/>
    </location>
</feature>
<dbReference type="Proteomes" id="UP001165082">
    <property type="component" value="Unassembled WGS sequence"/>
</dbReference>
<keyword evidence="3" id="KW-0472">Membrane</keyword>
<dbReference type="GO" id="GO:0046856">
    <property type="term" value="P:phosphatidylinositol dephosphorylation"/>
    <property type="evidence" value="ECO:0007669"/>
    <property type="project" value="InterPro"/>
</dbReference>
<dbReference type="EMBL" id="BRXZ01002444">
    <property type="protein sequence ID" value="GMH62158.1"/>
    <property type="molecule type" value="Genomic_DNA"/>
</dbReference>
<feature type="compositionally biased region" description="Low complexity" evidence="4">
    <location>
        <begin position="882"/>
        <end position="893"/>
    </location>
</feature>
<dbReference type="PANTHER" id="PTHR45738:SF5">
    <property type="entry name" value="POLYPHOSPHOINOSITIDE PHOSPHATASE"/>
    <property type="match status" value="1"/>
</dbReference>
<evidence type="ECO:0000313" key="6">
    <source>
        <dbReference type="EMBL" id="GMH62158.1"/>
    </source>
</evidence>
<evidence type="ECO:0000313" key="7">
    <source>
        <dbReference type="Proteomes" id="UP001165082"/>
    </source>
</evidence>
<feature type="region of interest" description="Disordered" evidence="4">
    <location>
        <begin position="1174"/>
        <end position="1201"/>
    </location>
</feature>
<evidence type="ECO:0000256" key="1">
    <source>
        <dbReference type="ARBA" id="ARBA00004308"/>
    </source>
</evidence>
<feature type="region of interest" description="Disordered" evidence="4">
    <location>
        <begin position="960"/>
        <end position="991"/>
    </location>
</feature>
<keyword evidence="2" id="KW-0378">Hydrolase</keyword>
<dbReference type="GO" id="GO:0012505">
    <property type="term" value="C:endomembrane system"/>
    <property type="evidence" value="ECO:0007669"/>
    <property type="project" value="UniProtKB-SubCell"/>
</dbReference>
<accession>A0A9W7E4K8</accession>
<evidence type="ECO:0000256" key="3">
    <source>
        <dbReference type="ARBA" id="ARBA00023136"/>
    </source>
</evidence>
<dbReference type="AlphaFoldDB" id="A0A9W7E4K8"/>
<dbReference type="InterPro" id="IPR043573">
    <property type="entry name" value="Fig4-like"/>
</dbReference>